<dbReference type="AlphaFoldDB" id="A0A6A6BTG2"/>
<sequence>MELFPKNKETAAGTVTDKDTRVNERANTKERGLSSSISTARIERLILAVTQSAGSGRQASALLTASHAGS</sequence>
<feature type="compositionally biased region" description="Basic and acidic residues" evidence="1">
    <location>
        <begin position="16"/>
        <end position="32"/>
    </location>
</feature>
<name>A0A6A6BTG2_9PEZI</name>
<dbReference type="Proteomes" id="UP000799438">
    <property type="component" value="Unassembled WGS sequence"/>
</dbReference>
<evidence type="ECO:0000313" key="2">
    <source>
        <dbReference type="EMBL" id="KAF2146555.1"/>
    </source>
</evidence>
<dbReference type="RefSeq" id="XP_033402264.1">
    <property type="nucleotide sequence ID" value="XM_033539638.1"/>
</dbReference>
<reference evidence="2" key="1">
    <citation type="journal article" date="2020" name="Stud. Mycol.">
        <title>101 Dothideomycetes genomes: a test case for predicting lifestyles and emergence of pathogens.</title>
        <authorList>
            <person name="Haridas S."/>
            <person name="Albert R."/>
            <person name="Binder M."/>
            <person name="Bloem J."/>
            <person name="Labutti K."/>
            <person name="Salamov A."/>
            <person name="Andreopoulos B."/>
            <person name="Baker S."/>
            <person name="Barry K."/>
            <person name="Bills G."/>
            <person name="Bluhm B."/>
            <person name="Cannon C."/>
            <person name="Castanera R."/>
            <person name="Culley D."/>
            <person name="Daum C."/>
            <person name="Ezra D."/>
            <person name="Gonzalez J."/>
            <person name="Henrissat B."/>
            <person name="Kuo A."/>
            <person name="Liang C."/>
            <person name="Lipzen A."/>
            <person name="Lutzoni F."/>
            <person name="Magnuson J."/>
            <person name="Mondo S."/>
            <person name="Nolan M."/>
            <person name="Ohm R."/>
            <person name="Pangilinan J."/>
            <person name="Park H.-J."/>
            <person name="Ramirez L."/>
            <person name="Alfaro M."/>
            <person name="Sun H."/>
            <person name="Tritt A."/>
            <person name="Yoshinaga Y."/>
            <person name="Zwiers L.-H."/>
            <person name="Turgeon B."/>
            <person name="Goodwin S."/>
            <person name="Spatafora J."/>
            <person name="Crous P."/>
            <person name="Grigoriev I."/>
        </authorList>
    </citation>
    <scope>NUCLEOTIDE SEQUENCE</scope>
    <source>
        <strain evidence="2">CBS 121167</strain>
    </source>
</reference>
<dbReference type="EMBL" id="ML995475">
    <property type="protein sequence ID" value="KAF2146555.1"/>
    <property type="molecule type" value="Genomic_DNA"/>
</dbReference>
<feature type="region of interest" description="Disordered" evidence="1">
    <location>
        <begin position="1"/>
        <end position="35"/>
    </location>
</feature>
<evidence type="ECO:0000256" key="1">
    <source>
        <dbReference type="SAM" id="MobiDB-lite"/>
    </source>
</evidence>
<organism evidence="2 3">
    <name type="scientific">Aplosporella prunicola CBS 121167</name>
    <dbReference type="NCBI Taxonomy" id="1176127"/>
    <lineage>
        <taxon>Eukaryota</taxon>
        <taxon>Fungi</taxon>
        <taxon>Dikarya</taxon>
        <taxon>Ascomycota</taxon>
        <taxon>Pezizomycotina</taxon>
        <taxon>Dothideomycetes</taxon>
        <taxon>Dothideomycetes incertae sedis</taxon>
        <taxon>Botryosphaeriales</taxon>
        <taxon>Aplosporellaceae</taxon>
        <taxon>Aplosporella</taxon>
    </lineage>
</organism>
<keyword evidence="3" id="KW-1185">Reference proteome</keyword>
<dbReference type="GeneID" id="54297134"/>
<gene>
    <name evidence="2" type="ORF">K452DRAFT_282730</name>
</gene>
<evidence type="ECO:0000313" key="3">
    <source>
        <dbReference type="Proteomes" id="UP000799438"/>
    </source>
</evidence>
<proteinExistence type="predicted"/>
<protein>
    <submittedName>
        <fullName evidence="2">Uncharacterized protein</fullName>
    </submittedName>
</protein>
<accession>A0A6A6BTG2</accession>